<dbReference type="Proteomes" id="UP001168821">
    <property type="component" value="Unassembled WGS sequence"/>
</dbReference>
<name>A0AA38ISU6_9CUCU</name>
<dbReference type="AlphaFoldDB" id="A0AA38ISU6"/>
<dbReference type="EMBL" id="JALNTZ010000003">
    <property type="protein sequence ID" value="KAJ3659531.1"/>
    <property type="molecule type" value="Genomic_DNA"/>
</dbReference>
<accession>A0AA38ISU6</accession>
<reference evidence="1" key="1">
    <citation type="journal article" date="2023" name="G3 (Bethesda)">
        <title>Whole genome assemblies of Zophobas morio and Tenebrio molitor.</title>
        <authorList>
            <person name="Kaur S."/>
            <person name="Stinson S.A."/>
            <person name="diCenzo G.C."/>
        </authorList>
    </citation>
    <scope>NUCLEOTIDE SEQUENCE</scope>
    <source>
        <strain evidence="1">QUZm001</strain>
    </source>
</reference>
<organism evidence="1 2">
    <name type="scientific">Zophobas morio</name>
    <dbReference type="NCBI Taxonomy" id="2755281"/>
    <lineage>
        <taxon>Eukaryota</taxon>
        <taxon>Metazoa</taxon>
        <taxon>Ecdysozoa</taxon>
        <taxon>Arthropoda</taxon>
        <taxon>Hexapoda</taxon>
        <taxon>Insecta</taxon>
        <taxon>Pterygota</taxon>
        <taxon>Neoptera</taxon>
        <taxon>Endopterygota</taxon>
        <taxon>Coleoptera</taxon>
        <taxon>Polyphaga</taxon>
        <taxon>Cucujiformia</taxon>
        <taxon>Tenebrionidae</taxon>
        <taxon>Zophobas</taxon>
    </lineage>
</organism>
<evidence type="ECO:0000313" key="1">
    <source>
        <dbReference type="EMBL" id="KAJ3659531.1"/>
    </source>
</evidence>
<proteinExistence type="predicted"/>
<evidence type="ECO:0000313" key="2">
    <source>
        <dbReference type="Proteomes" id="UP001168821"/>
    </source>
</evidence>
<keyword evidence="2" id="KW-1185">Reference proteome</keyword>
<sequence>MDLANLRKIRYVVLMPVRILNFWRIFFFLRATVRATYLEKDIPEIVLVQNNSSIYRANTVPDWFEDHAESNRISWAQMVLTEHDQEQETNVGKSCFGNMEKNATWKSLHEFGK</sequence>
<gene>
    <name evidence="1" type="ORF">Zmor_011215</name>
</gene>
<protein>
    <submittedName>
        <fullName evidence="1">Uncharacterized protein</fullName>
    </submittedName>
</protein>
<comment type="caution">
    <text evidence="1">The sequence shown here is derived from an EMBL/GenBank/DDBJ whole genome shotgun (WGS) entry which is preliminary data.</text>
</comment>